<dbReference type="KEGG" id="fgg:FSB75_15875"/>
<reference evidence="1 2" key="1">
    <citation type="journal article" date="2015" name="Int. J. Syst. Evol. Microbiol.">
        <title>Flavisolibacter ginsenosidimutans sp. nov., with ginsenoside-converting activity isolated from soil used for cultivating ginseng.</title>
        <authorList>
            <person name="Zhao Y."/>
            <person name="Liu Q."/>
            <person name="Kang M.S."/>
            <person name="Jin F."/>
            <person name="Yu H."/>
            <person name="Im W.T."/>
        </authorList>
    </citation>
    <scope>NUCLEOTIDE SEQUENCE [LARGE SCALE GENOMIC DNA]</scope>
    <source>
        <strain evidence="1 2">Gsoil 636</strain>
    </source>
</reference>
<dbReference type="AlphaFoldDB" id="A0A5B8UKV7"/>
<dbReference type="Proteomes" id="UP000321204">
    <property type="component" value="Chromosome"/>
</dbReference>
<dbReference type="InterPro" id="IPR043519">
    <property type="entry name" value="NT_sf"/>
</dbReference>
<gene>
    <name evidence="1" type="ORF">FSB75_15875</name>
</gene>
<sequence length="76" mass="8745">MFEFFQNIIRFLNDNEIPYMLSGSVAMSIYIVPRATRDIDIVVAIRPGDVDTIIQQLGKEYYCDKEAIVDAVQRQS</sequence>
<accession>A0A5B8UKV7</accession>
<evidence type="ECO:0008006" key="3">
    <source>
        <dbReference type="Google" id="ProtNLM"/>
    </source>
</evidence>
<protein>
    <recommendedName>
        <fullName evidence="3">Nucleotidyl transferase AbiEii/AbiGii toxin family protein</fullName>
    </recommendedName>
</protein>
<dbReference type="SUPFAM" id="SSF81301">
    <property type="entry name" value="Nucleotidyltransferase"/>
    <property type="match status" value="1"/>
</dbReference>
<dbReference type="Gene3D" id="3.30.460.40">
    <property type="match status" value="1"/>
</dbReference>
<dbReference type="OrthoDB" id="121150at2"/>
<keyword evidence="2" id="KW-1185">Reference proteome</keyword>
<dbReference type="RefSeq" id="WP_146789496.1">
    <property type="nucleotide sequence ID" value="NZ_BAABIO010000003.1"/>
</dbReference>
<proteinExistence type="predicted"/>
<organism evidence="1 2">
    <name type="scientific">Flavisolibacter ginsenosidimutans</name>
    <dbReference type="NCBI Taxonomy" id="661481"/>
    <lineage>
        <taxon>Bacteria</taxon>
        <taxon>Pseudomonadati</taxon>
        <taxon>Bacteroidota</taxon>
        <taxon>Chitinophagia</taxon>
        <taxon>Chitinophagales</taxon>
        <taxon>Chitinophagaceae</taxon>
        <taxon>Flavisolibacter</taxon>
    </lineage>
</organism>
<dbReference type="EMBL" id="CP042433">
    <property type="protein sequence ID" value="QEC57314.1"/>
    <property type="molecule type" value="Genomic_DNA"/>
</dbReference>
<name>A0A5B8UKV7_9BACT</name>
<evidence type="ECO:0000313" key="1">
    <source>
        <dbReference type="EMBL" id="QEC57314.1"/>
    </source>
</evidence>
<evidence type="ECO:0000313" key="2">
    <source>
        <dbReference type="Proteomes" id="UP000321204"/>
    </source>
</evidence>